<feature type="domain" description="Semialdehyde dehydrogenase NAD-binding" evidence="2">
    <location>
        <begin position="73"/>
        <end position="141"/>
    </location>
</feature>
<dbReference type="Proteomes" id="UP000000639">
    <property type="component" value="Chromosome"/>
</dbReference>
<dbReference type="GO" id="GO:0051287">
    <property type="term" value="F:NAD binding"/>
    <property type="evidence" value="ECO:0007669"/>
    <property type="project" value="InterPro"/>
</dbReference>
<dbReference type="InterPro" id="IPR000534">
    <property type="entry name" value="Semialdehyde_DH_NAD-bd"/>
</dbReference>
<dbReference type="SUPFAM" id="SSF51735">
    <property type="entry name" value="NAD(P)-binding Rossmann-fold domains"/>
    <property type="match status" value="1"/>
</dbReference>
<dbReference type="PIRSF" id="PIRSF000148">
    <property type="entry name" value="ASA_dh"/>
    <property type="match status" value="1"/>
</dbReference>
<reference evidence="4 5" key="1">
    <citation type="submission" date="2007-01" db="EMBL/GenBank/DDBJ databases">
        <title>Complete sequence of Psychromonas ingrahamii 37.</title>
        <authorList>
            <consortium name="US DOE Joint Genome Institute"/>
            <person name="Copeland A."/>
            <person name="Lucas S."/>
            <person name="Lapidus A."/>
            <person name="Barry K."/>
            <person name="Detter J.C."/>
            <person name="Glavina del Rio T."/>
            <person name="Hammon N."/>
            <person name="Israni S."/>
            <person name="Dalin E."/>
            <person name="Tice H."/>
            <person name="Pitluck S."/>
            <person name="Thompson L.S."/>
            <person name="Brettin T."/>
            <person name="Bruce D."/>
            <person name="Han C."/>
            <person name="Tapia R."/>
            <person name="Schmutz J."/>
            <person name="Larimer F."/>
            <person name="Land M."/>
            <person name="Hauser L."/>
            <person name="Kyrpides N."/>
            <person name="Ivanova N."/>
            <person name="Staley J."/>
            <person name="Richardson P."/>
        </authorList>
    </citation>
    <scope>NUCLEOTIDE SEQUENCE [LARGE SCALE GENOMIC DNA]</scope>
    <source>
        <strain evidence="4 5">37</strain>
    </source>
</reference>
<evidence type="ECO:0000313" key="4">
    <source>
        <dbReference type="EMBL" id="ABM03758.1"/>
    </source>
</evidence>
<sequence length="360" mass="39444">MKSEYNIALVGELNGSIETTLEVLAQRGFPVAKVFPLVNASDIFKTSSSSPSDEDFEENENEFESNINSVRFAGKSVDVLDIETFDWQQVDIAFFLTDIETTKKWATIASEHCVVIDNSGTFLEDENVPLLQVDVNEENLARYTEKNIISIPSSESAQLSLAVKQIHQEVGLVRINVCSYHSVSVAGKIGVTTLAGETARLLNAKTVESSTFPQQTAFNVFPQVGELNAEGVSFEELRLVNEVRSLLNDPAIIVSSTQVIVPMFYGCAQAVHLQTHYPVALDEVAQSMHHTDGLTLSDSVSDYPNMIDNVVGNADVKIGRLRKDVCDAAGINLWVCADNVYFGVATNAIKVAEKLIETYI</sequence>
<proteinExistence type="inferred from homology"/>
<keyword evidence="4" id="KW-0560">Oxidoreductase</keyword>
<dbReference type="NCBIfam" id="NF011456">
    <property type="entry name" value="PRK14874.1"/>
    <property type="match status" value="1"/>
</dbReference>
<dbReference type="GO" id="GO:0008652">
    <property type="term" value="P:amino acid biosynthetic process"/>
    <property type="evidence" value="ECO:0007669"/>
    <property type="project" value="InterPro"/>
</dbReference>
<evidence type="ECO:0000313" key="5">
    <source>
        <dbReference type="Proteomes" id="UP000000639"/>
    </source>
</evidence>
<dbReference type="PANTHER" id="PTHR46278">
    <property type="entry name" value="DEHYDROGENASE, PUTATIVE-RELATED"/>
    <property type="match status" value="1"/>
</dbReference>
<dbReference type="Gene3D" id="3.30.360.10">
    <property type="entry name" value="Dihydrodipicolinate Reductase, domain 2"/>
    <property type="match status" value="1"/>
</dbReference>
<dbReference type="OrthoDB" id="9805684at2"/>
<dbReference type="PANTHER" id="PTHR46278:SF2">
    <property type="entry name" value="ASPARTATE-SEMIALDEHYDE DEHYDROGENASE"/>
    <property type="match status" value="1"/>
</dbReference>
<dbReference type="eggNOG" id="COG0136">
    <property type="taxonomic scope" value="Bacteria"/>
</dbReference>
<dbReference type="Pfam" id="PF02774">
    <property type="entry name" value="Semialdhyde_dhC"/>
    <property type="match status" value="1"/>
</dbReference>
<evidence type="ECO:0000259" key="2">
    <source>
        <dbReference type="Pfam" id="PF01118"/>
    </source>
</evidence>
<feature type="domain" description="Semialdehyde dehydrogenase dimerisation" evidence="3">
    <location>
        <begin position="164"/>
        <end position="340"/>
    </location>
</feature>
<dbReference type="RefSeq" id="WP_011770318.1">
    <property type="nucleotide sequence ID" value="NC_008709.1"/>
</dbReference>
<organism evidence="4 5">
    <name type="scientific">Psychromonas ingrahamii (strain DSM 17664 / CCUG 51855 / 37)</name>
    <dbReference type="NCBI Taxonomy" id="357804"/>
    <lineage>
        <taxon>Bacteria</taxon>
        <taxon>Pseudomonadati</taxon>
        <taxon>Pseudomonadota</taxon>
        <taxon>Gammaproteobacteria</taxon>
        <taxon>Alteromonadales</taxon>
        <taxon>Psychromonadaceae</taxon>
        <taxon>Psychromonas</taxon>
    </lineage>
</organism>
<dbReference type="InterPro" id="IPR012280">
    <property type="entry name" value="Semialdhyde_DH_dimer_dom"/>
</dbReference>
<protein>
    <submittedName>
        <fullName evidence="4">Aspartate semialdehyde dehydrogenase</fullName>
        <ecNumber evidence="4">1.2.1.11</ecNumber>
    </submittedName>
</protein>
<dbReference type="Pfam" id="PF01118">
    <property type="entry name" value="Semialdhyde_dh"/>
    <property type="match status" value="1"/>
</dbReference>
<dbReference type="SUPFAM" id="SSF55347">
    <property type="entry name" value="Glyceraldehyde-3-phosphate dehydrogenase-like, C-terminal domain"/>
    <property type="match status" value="1"/>
</dbReference>
<dbReference type="Gene3D" id="3.40.50.720">
    <property type="entry name" value="NAD(P)-binding Rossmann-like Domain"/>
    <property type="match status" value="1"/>
</dbReference>
<dbReference type="GO" id="GO:0004073">
    <property type="term" value="F:aspartate-semialdehyde dehydrogenase activity"/>
    <property type="evidence" value="ECO:0007669"/>
    <property type="project" value="UniProtKB-EC"/>
</dbReference>
<dbReference type="EC" id="1.2.1.11" evidence="4"/>
<gene>
    <name evidence="4" type="ordered locus">Ping_1993</name>
</gene>
<evidence type="ECO:0000259" key="3">
    <source>
        <dbReference type="Pfam" id="PF02774"/>
    </source>
</evidence>
<dbReference type="GO" id="GO:0046983">
    <property type="term" value="F:protein dimerization activity"/>
    <property type="evidence" value="ECO:0007669"/>
    <property type="project" value="InterPro"/>
</dbReference>
<accession>A1SW93</accession>
<dbReference type="STRING" id="357804.Ping_1993"/>
<comment type="similarity">
    <text evidence="1">Belongs to the aspartate-semialdehyde dehydrogenase family.</text>
</comment>
<dbReference type="KEGG" id="pin:Ping_1993"/>
<dbReference type="InterPro" id="IPR036291">
    <property type="entry name" value="NAD(P)-bd_dom_sf"/>
</dbReference>
<dbReference type="EMBL" id="CP000510">
    <property type="protein sequence ID" value="ABM03758.1"/>
    <property type="molecule type" value="Genomic_DNA"/>
</dbReference>
<dbReference type="CDD" id="cd17894">
    <property type="entry name" value="ASADH_USG1_N"/>
    <property type="match status" value="1"/>
</dbReference>
<dbReference type="CDD" id="cd18129">
    <property type="entry name" value="ASADH_C_USG1_like"/>
    <property type="match status" value="1"/>
</dbReference>
<dbReference type="HOGENOM" id="CLU_049966_0_1_6"/>
<dbReference type="AlphaFoldDB" id="A1SW93"/>
<name>A1SW93_PSYIN</name>
<keyword evidence="5" id="KW-1185">Reference proteome</keyword>
<evidence type="ECO:0000256" key="1">
    <source>
        <dbReference type="ARBA" id="ARBA00010584"/>
    </source>
</evidence>